<gene>
    <name evidence="1" type="ORF">EDD72_12022</name>
</gene>
<accession>A0A4R3K9M0</accession>
<dbReference type="Gene3D" id="3.20.20.70">
    <property type="entry name" value="Aldolase class I"/>
    <property type="match status" value="1"/>
</dbReference>
<sequence length="193" mass="22961">MEQRGWANKDLFRLEIARVDDRLNEINYPYMFKEYELLLELMKIFEKINNIPSNYKIVFLKSTFYLSNLIKIHFNQYEAGRSRYHYCWSTSSLYDGYYIDSSLDAYRCPYSVGRKEFNIGNITSNNVNLNSWMNHNLINRNDCLICKLGGYCSGGCYLTNQIDRKKQCMEELSNFNGFIEEIFIPELKKFVNI</sequence>
<keyword evidence="2" id="KW-1185">Reference proteome</keyword>
<dbReference type="AlphaFoldDB" id="A0A4R3K9M0"/>
<dbReference type="NCBIfam" id="TIGR04085">
    <property type="entry name" value="rSAM_more_4Fe4S"/>
    <property type="match status" value="1"/>
</dbReference>
<comment type="caution">
    <text evidence="1">The sequence shown here is derived from an EMBL/GenBank/DDBJ whole genome shotgun (WGS) entry which is preliminary data.</text>
</comment>
<organism evidence="1 2">
    <name type="scientific">Tepidibacillus fermentans</name>
    <dbReference type="NCBI Taxonomy" id="1281767"/>
    <lineage>
        <taxon>Bacteria</taxon>
        <taxon>Bacillati</taxon>
        <taxon>Bacillota</taxon>
        <taxon>Bacilli</taxon>
        <taxon>Bacillales</taxon>
        <taxon>Bacillaceae</taxon>
        <taxon>Tepidibacillus</taxon>
    </lineage>
</organism>
<evidence type="ECO:0000313" key="2">
    <source>
        <dbReference type="Proteomes" id="UP000295788"/>
    </source>
</evidence>
<dbReference type="Proteomes" id="UP000295788">
    <property type="component" value="Unassembled WGS sequence"/>
</dbReference>
<proteinExistence type="predicted"/>
<evidence type="ECO:0000313" key="1">
    <source>
        <dbReference type="EMBL" id="TCS79563.1"/>
    </source>
</evidence>
<dbReference type="InterPro" id="IPR013785">
    <property type="entry name" value="Aldolase_TIM"/>
</dbReference>
<dbReference type="InterPro" id="IPR023885">
    <property type="entry name" value="4Fe4S-binding_SPASM_dom"/>
</dbReference>
<reference evidence="1 2" key="1">
    <citation type="submission" date="2019-03" db="EMBL/GenBank/DDBJ databases">
        <title>Genomic Encyclopedia of Type Strains, Phase IV (KMG-IV): sequencing the most valuable type-strain genomes for metagenomic binning, comparative biology and taxonomic classification.</title>
        <authorList>
            <person name="Goeker M."/>
        </authorList>
    </citation>
    <scope>NUCLEOTIDE SEQUENCE [LARGE SCALE GENOMIC DNA]</scope>
    <source>
        <strain evidence="1 2">DSM 23802</strain>
    </source>
</reference>
<name>A0A4R3K9M0_9BACI</name>
<protein>
    <submittedName>
        <fullName evidence="1">Radical SAM protein with 4Fe4S-binding SPASM domain</fullName>
    </submittedName>
</protein>
<dbReference type="EMBL" id="SMAB01000020">
    <property type="protein sequence ID" value="TCS79563.1"/>
    <property type="molecule type" value="Genomic_DNA"/>
</dbReference>